<dbReference type="EMBL" id="CP069115">
    <property type="protein sequence ID" value="QSS66171.1"/>
    <property type="molecule type" value="Genomic_DNA"/>
</dbReference>
<dbReference type="Proteomes" id="UP000663671">
    <property type="component" value="Chromosome 3"/>
</dbReference>
<evidence type="ECO:0000313" key="1">
    <source>
        <dbReference type="EMBL" id="QSS66171.1"/>
    </source>
</evidence>
<proteinExistence type="predicted"/>
<gene>
    <name evidence="1" type="ORF">I7I51_07024</name>
</gene>
<organism evidence="1 2">
    <name type="scientific">Ajellomyces capsulatus</name>
    <name type="common">Darling's disease fungus</name>
    <name type="synonym">Histoplasma capsulatum</name>
    <dbReference type="NCBI Taxonomy" id="5037"/>
    <lineage>
        <taxon>Eukaryota</taxon>
        <taxon>Fungi</taxon>
        <taxon>Dikarya</taxon>
        <taxon>Ascomycota</taxon>
        <taxon>Pezizomycotina</taxon>
        <taxon>Eurotiomycetes</taxon>
        <taxon>Eurotiomycetidae</taxon>
        <taxon>Onygenales</taxon>
        <taxon>Ajellomycetaceae</taxon>
        <taxon>Histoplasma</taxon>
    </lineage>
</organism>
<dbReference type="VEuPathDB" id="FungiDB:I7I51_07024"/>
<accession>A0A8A1MJA3</accession>
<reference evidence="1" key="1">
    <citation type="submission" date="2021-01" db="EMBL/GenBank/DDBJ databases">
        <title>Chromosome-level genome assembly of a human fungal pathogen reveals clustering of transcriptionally co-regulated genes.</title>
        <authorList>
            <person name="Voorhies M."/>
            <person name="Cohen S."/>
            <person name="Shea T.P."/>
            <person name="Petrus S."/>
            <person name="Munoz J.F."/>
            <person name="Poplawski S."/>
            <person name="Goldman W.E."/>
            <person name="Michael T."/>
            <person name="Cuomo C.A."/>
            <person name="Sil A."/>
            <person name="Beyhan S."/>
        </authorList>
    </citation>
    <scope>NUCLEOTIDE SEQUENCE</scope>
    <source>
        <strain evidence="1">WU24</strain>
    </source>
</reference>
<sequence>MVYLIPRNQPPTQLEPCGLGREAASEPESKLENIARQARLHELTFLWLNVVLVHDGYMPVLAGYRARVSYEACVSSVLIVEARTLKITAFRRAGLAVPPPS</sequence>
<protein>
    <submittedName>
        <fullName evidence="1">Uncharacterized protein</fullName>
    </submittedName>
</protein>
<evidence type="ECO:0000313" key="2">
    <source>
        <dbReference type="Proteomes" id="UP000663671"/>
    </source>
</evidence>
<dbReference type="AlphaFoldDB" id="A0A8A1MJA3"/>
<name>A0A8A1MJA3_AJECA</name>